<dbReference type="VEuPathDB" id="FungiDB:VP01_9326g1"/>
<proteinExistence type="predicted"/>
<dbReference type="EMBL" id="LAVV01014967">
    <property type="protein sequence ID" value="KNZ44274.1"/>
    <property type="molecule type" value="Genomic_DNA"/>
</dbReference>
<dbReference type="Proteomes" id="UP000037035">
    <property type="component" value="Unassembled WGS sequence"/>
</dbReference>
<dbReference type="InterPro" id="IPR005162">
    <property type="entry name" value="Retrotrans_gag_dom"/>
</dbReference>
<evidence type="ECO:0000313" key="2">
    <source>
        <dbReference type="EMBL" id="KNZ44274.1"/>
    </source>
</evidence>
<sequence length="166" mass="18726">MMHMLAKERAQKLATEENLCQTQARLDAAVGQQNQNPPQITPPTTSSTNSMVLAKPQPFNGTQGAAAESLVGQAATWSQQYLRKFFNTEEVAFDKFLHGFKFSFFDHNCQHCAEVALQFIRQTVTVLAYMQEFNSHDRAVGWADAPLMSLYQHGLKENSQLAMQWL</sequence>
<name>A0A0L6U6X9_9BASI</name>
<protein>
    <recommendedName>
        <fullName evidence="1">Retrotransposon gag domain-containing protein</fullName>
    </recommendedName>
</protein>
<evidence type="ECO:0000313" key="3">
    <source>
        <dbReference type="Proteomes" id="UP000037035"/>
    </source>
</evidence>
<evidence type="ECO:0000259" key="1">
    <source>
        <dbReference type="Pfam" id="PF03732"/>
    </source>
</evidence>
<dbReference type="Pfam" id="PF03732">
    <property type="entry name" value="Retrotrans_gag"/>
    <property type="match status" value="1"/>
</dbReference>
<comment type="caution">
    <text evidence="2">The sequence shown here is derived from an EMBL/GenBank/DDBJ whole genome shotgun (WGS) entry which is preliminary data.</text>
</comment>
<reference evidence="2 3" key="1">
    <citation type="submission" date="2015-08" db="EMBL/GenBank/DDBJ databases">
        <title>Next Generation Sequencing and Analysis of the Genome of Puccinia sorghi L Schw, the Causal Agent of Maize Common Rust.</title>
        <authorList>
            <person name="Rochi L."/>
            <person name="Burguener G."/>
            <person name="Darino M."/>
            <person name="Turjanski A."/>
            <person name="Kreff E."/>
            <person name="Dieguez M.J."/>
            <person name="Sacco F."/>
        </authorList>
    </citation>
    <scope>NUCLEOTIDE SEQUENCE [LARGE SCALE GENOMIC DNA]</scope>
    <source>
        <strain evidence="2 3">RO10H11247</strain>
    </source>
</reference>
<keyword evidence="3" id="KW-1185">Reference proteome</keyword>
<feature type="domain" description="Retrotransposon gag" evidence="1">
    <location>
        <begin position="66"/>
        <end position="157"/>
    </location>
</feature>
<dbReference type="AlphaFoldDB" id="A0A0L6U6X9"/>
<accession>A0A0L6U6X9</accession>
<gene>
    <name evidence="2" type="ORF">VP01_9326g1</name>
</gene>
<organism evidence="2 3">
    <name type="scientific">Puccinia sorghi</name>
    <dbReference type="NCBI Taxonomy" id="27349"/>
    <lineage>
        <taxon>Eukaryota</taxon>
        <taxon>Fungi</taxon>
        <taxon>Dikarya</taxon>
        <taxon>Basidiomycota</taxon>
        <taxon>Pucciniomycotina</taxon>
        <taxon>Pucciniomycetes</taxon>
        <taxon>Pucciniales</taxon>
        <taxon>Pucciniaceae</taxon>
        <taxon>Puccinia</taxon>
    </lineage>
</organism>